<accession>A0A5N5MVJ7</accession>
<dbReference type="AlphaFoldDB" id="A0A5N5MVJ7"/>
<keyword evidence="4" id="KW-1185">Reference proteome</keyword>
<sequence length="79" mass="8484">MAEHAMILMSAKLLVAIETPSVTTLKALLPVSAIQVSTATASAAQLIQCVRKLHASDTERQPWQPRLPVDMASSGHAHR</sequence>
<gene>
    <name evidence="3" type="ORF">PHYPO_G00023110</name>
</gene>
<evidence type="ECO:0000313" key="3">
    <source>
        <dbReference type="EMBL" id="KAB5558952.1"/>
    </source>
</evidence>
<organism evidence="3 4">
    <name type="scientific">Pangasianodon hypophthalmus</name>
    <name type="common">Striped catfish</name>
    <name type="synonym">Helicophagus hypophthalmus</name>
    <dbReference type="NCBI Taxonomy" id="310915"/>
    <lineage>
        <taxon>Eukaryota</taxon>
        <taxon>Metazoa</taxon>
        <taxon>Chordata</taxon>
        <taxon>Craniata</taxon>
        <taxon>Vertebrata</taxon>
        <taxon>Euteleostomi</taxon>
        <taxon>Actinopterygii</taxon>
        <taxon>Neopterygii</taxon>
        <taxon>Teleostei</taxon>
        <taxon>Ostariophysi</taxon>
        <taxon>Siluriformes</taxon>
        <taxon>Pangasiidae</taxon>
        <taxon>Pangasianodon</taxon>
    </lineage>
</organism>
<feature type="chain" id="PRO_5024391165" evidence="2">
    <location>
        <begin position="17"/>
        <end position="79"/>
    </location>
</feature>
<proteinExistence type="predicted"/>
<keyword evidence="2" id="KW-0732">Signal</keyword>
<feature type="region of interest" description="Disordered" evidence="1">
    <location>
        <begin position="57"/>
        <end position="79"/>
    </location>
</feature>
<dbReference type="Proteomes" id="UP000327468">
    <property type="component" value="Chromosome 11"/>
</dbReference>
<protein>
    <submittedName>
        <fullName evidence="3">Uncharacterized protein</fullName>
    </submittedName>
</protein>
<evidence type="ECO:0000256" key="1">
    <source>
        <dbReference type="SAM" id="MobiDB-lite"/>
    </source>
</evidence>
<comment type="caution">
    <text evidence="3">The sequence shown here is derived from an EMBL/GenBank/DDBJ whole genome shotgun (WGS) entry which is preliminary data.</text>
</comment>
<evidence type="ECO:0000313" key="4">
    <source>
        <dbReference type="Proteomes" id="UP000327468"/>
    </source>
</evidence>
<reference evidence="3 4" key="1">
    <citation type="submission" date="2019-06" db="EMBL/GenBank/DDBJ databases">
        <title>A chromosome-scale genome assembly of the striped catfish, Pangasianodon hypophthalmus.</title>
        <authorList>
            <person name="Wen M."/>
            <person name="Zahm M."/>
            <person name="Roques C."/>
            <person name="Cabau C."/>
            <person name="Klopp C."/>
            <person name="Donnadieu C."/>
            <person name="Jouanno E."/>
            <person name="Avarre J.-C."/>
            <person name="Campet M."/>
            <person name="Ha T.T.T."/>
            <person name="Dugue R."/>
            <person name="Lampietro C."/>
            <person name="Louis A."/>
            <person name="Herpin A."/>
            <person name="Echchiki A."/>
            <person name="Berthelot C."/>
            <person name="Parey E."/>
            <person name="Roest-Crollius H."/>
            <person name="Braasch I."/>
            <person name="Postlethwait J."/>
            <person name="Bobe J."/>
            <person name="Montfort J."/>
            <person name="Bouchez O."/>
            <person name="Begum T."/>
            <person name="Schartl M."/>
            <person name="Guiguen Y."/>
        </authorList>
    </citation>
    <scope>NUCLEOTIDE SEQUENCE [LARGE SCALE GENOMIC DNA]</scope>
    <source>
        <strain evidence="3 4">Indonesia</strain>
        <tissue evidence="3">Blood</tissue>
    </source>
</reference>
<feature type="signal peptide" evidence="2">
    <location>
        <begin position="1"/>
        <end position="16"/>
    </location>
</feature>
<dbReference type="EMBL" id="VFJC01000012">
    <property type="protein sequence ID" value="KAB5558952.1"/>
    <property type="molecule type" value="Genomic_DNA"/>
</dbReference>
<name>A0A5N5MVJ7_PANHP</name>
<evidence type="ECO:0000256" key="2">
    <source>
        <dbReference type="SAM" id="SignalP"/>
    </source>
</evidence>